<organism evidence="2 3">
    <name type="scientific">Scyliorhinus torazame</name>
    <name type="common">Cloudy catshark</name>
    <name type="synonym">Catulus torazame</name>
    <dbReference type="NCBI Taxonomy" id="75743"/>
    <lineage>
        <taxon>Eukaryota</taxon>
        <taxon>Metazoa</taxon>
        <taxon>Chordata</taxon>
        <taxon>Craniata</taxon>
        <taxon>Vertebrata</taxon>
        <taxon>Chondrichthyes</taxon>
        <taxon>Elasmobranchii</taxon>
        <taxon>Galeomorphii</taxon>
        <taxon>Galeoidea</taxon>
        <taxon>Carcharhiniformes</taxon>
        <taxon>Scyliorhinidae</taxon>
        <taxon>Scyliorhinus</taxon>
    </lineage>
</organism>
<dbReference type="Pfam" id="PF11414">
    <property type="entry name" value="Suppressor_APC"/>
    <property type="match status" value="1"/>
</dbReference>
<dbReference type="PANTHER" id="PTHR14907">
    <property type="entry name" value="FI14130P"/>
    <property type="match status" value="1"/>
</dbReference>
<dbReference type="InterPro" id="IPR026828">
    <property type="entry name" value="SAPC2_1/2"/>
</dbReference>
<keyword evidence="3" id="KW-1185">Reference proteome</keyword>
<comment type="caution">
    <text evidence="2">The sequence shown here is derived from an EMBL/GenBank/DDBJ whole genome shotgun (WGS) entry which is preliminary data.</text>
</comment>
<proteinExistence type="predicted"/>
<evidence type="ECO:0000256" key="1">
    <source>
        <dbReference type="SAM" id="Coils"/>
    </source>
</evidence>
<evidence type="ECO:0000313" key="2">
    <source>
        <dbReference type="EMBL" id="GCB84564.1"/>
    </source>
</evidence>
<name>A0A401QGQ8_SCYTO</name>
<feature type="coiled-coil region" evidence="1">
    <location>
        <begin position="1"/>
        <end position="35"/>
    </location>
</feature>
<sequence length="80" mass="9322">MKELERERDALLHGLEVVERARDWYRQQIQAVQQRQKHVRQGFGDKDYVADPLQNRAFLLLARIQEVNCCLGDLIASSGK</sequence>
<reference evidence="2 3" key="1">
    <citation type="journal article" date="2018" name="Nat. Ecol. Evol.">
        <title>Shark genomes provide insights into elasmobranch evolution and the origin of vertebrates.</title>
        <authorList>
            <person name="Hara Y"/>
            <person name="Yamaguchi K"/>
            <person name="Onimaru K"/>
            <person name="Kadota M"/>
            <person name="Koyanagi M"/>
            <person name="Keeley SD"/>
            <person name="Tatsumi K"/>
            <person name="Tanaka K"/>
            <person name="Motone F"/>
            <person name="Kageyama Y"/>
            <person name="Nozu R"/>
            <person name="Adachi N"/>
            <person name="Nishimura O"/>
            <person name="Nakagawa R"/>
            <person name="Tanegashima C"/>
            <person name="Kiyatake I"/>
            <person name="Matsumoto R"/>
            <person name="Murakumo K"/>
            <person name="Nishida K"/>
            <person name="Terakita A"/>
            <person name="Kuratani S"/>
            <person name="Sato K"/>
            <person name="Hyodo S Kuraku.S."/>
        </authorList>
    </citation>
    <scope>NUCLEOTIDE SEQUENCE [LARGE SCALE GENOMIC DNA]</scope>
</reference>
<gene>
    <name evidence="2" type="ORF">scyTo_0025223</name>
</gene>
<dbReference type="Gene3D" id="1.10.287.450">
    <property type="entry name" value="Helix hairpin bin"/>
    <property type="match status" value="1"/>
</dbReference>
<dbReference type="OrthoDB" id="10035013at2759"/>
<feature type="non-terminal residue" evidence="2">
    <location>
        <position position="80"/>
    </location>
</feature>
<evidence type="ECO:0000313" key="3">
    <source>
        <dbReference type="Proteomes" id="UP000288216"/>
    </source>
</evidence>
<protein>
    <submittedName>
        <fullName evidence="2">Uncharacterized protein</fullName>
    </submittedName>
</protein>
<dbReference type="PANTHER" id="PTHR14907:SF4">
    <property type="entry name" value="SUPPRESSOR APC DOMAIN-CONTAINING PROTEIN 1"/>
    <property type="match status" value="1"/>
</dbReference>
<dbReference type="Proteomes" id="UP000288216">
    <property type="component" value="Unassembled WGS sequence"/>
</dbReference>
<keyword evidence="1" id="KW-0175">Coiled coil</keyword>
<accession>A0A401QGQ8</accession>
<dbReference type="AlphaFoldDB" id="A0A401QGQ8"/>
<dbReference type="EMBL" id="BFAA01077281">
    <property type="protein sequence ID" value="GCB84564.1"/>
    <property type="molecule type" value="Genomic_DNA"/>
</dbReference>